<dbReference type="KEGG" id="ibu:IB211_02983"/>
<protein>
    <submittedName>
        <fullName evidence="1">Uncharacterized protein</fullName>
    </submittedName>
</protein>
<name>A0A0S2W7S5_9FIRM</name>
<sequence length="42" mass="4912">MHKLTKRFRNCSHVFVSPSLFILSPCSAWDLLSIDSLREQTF</sequence>
<reference evidence="2" key="2">
    <citation type="submission" date="2015-04" db="EMBL/GenBank/DDBJ databases">
        <title>A butyrogenic pathway from the amino acid lysine in a human gut commensal.</title>
        <authorList>
            <person name="de Vos W.M."/>
            <person name="Bui N.T.P."/>
            <person name="Plugge C.M."/>
            <person name="Ritari J."/>
        </authorList>
    </citation>
    <scope>NUCLEOTIDE SEQUENCE [LARGE SCALE GENOMIC DNA]</scope>
    <source>
        <strain evidence="2">AF211</strain>
    </source>
</reference>
<organism evidence="1 2">
    <name type="scientific">Intestinimonas butyriciproducens</name>
    <dbReference type="NCBI Taxonomy" id="1297617"/>
    <lineage>
        <taxon>Bacteria</taxon>
        <taxon>Bacillati</taxon>
        <taxon>Bacillota</taxon>
        <taxon>Clostridia</taxon>
        <taxon>Eubacteriales</taxon>
        <taxon>Intestinimonas</taxon>
    </lineage>
</organism>
<reference evidence="1 2" key="1">
    <citation type="journal article" date="2015" name="Nat. Commun.">
        <title>Production of butyrate from lysine and the Amadori product fructoselysine by a human gut commensal.</title>
        <authorList>
            <person name="Bui T.P."/>
            <person name="Ritari J."/>
            <person name="Boeren S."/>
            <person name="de Waard P."/>
            <person name="Plugge C.M."/>
            <person name="de Vos W.M."/>
        </authorList>
    </citation>
    <scope>NUCLEOTIDE SEQUENCE [LARGE SCALE GENOMIC DNA]</scope>
    <source>
        <strain evidence="1 2">AF211</strain>
    </source>
</reference>
<dbReference type="EMBL" id="CP011307">
    <property type="protein sequence ID" value="ALP95374.1"/>
    <property type="molecule type" value="Genomic_DNA"/>
</dbReference>
<gene>
    <name evidence="1" type="ORF">IB211_02983</name>
</gene>
<keyword evidence="2" id="KW-1185">Reference proteome</keyword>
<evidence type="ECO:0000313" key="1">
    <source>
        <dbReference type="EMBL" id="ALP95374.1"/>
    </source>
</evidence>
<accession>A0A0S2W7S5</accession>
<evidence type="ECO:0000313" key="2">
    <source>
        <dbReference type="Proteomes" id="UP000064844"/>
    </source>
</evidence>
<dbReference type="AlphaFoldDB" id="A0A0S2W7S5"/>
<dbReference type="Proteomes" id="UP000064844">
    <property type="component" value="Chromosome"/>
</dbReference>
<proteinExistence type="predicted"/>